<dbReference type="Pfam" id="PF00890">
    <property type="entry name" value="FAD_binding_2"/>
    <property type="match status" value="1"/>
</dbReference>
<evidence type="ECO:0000256" key="2">
    <source>
        <dbReference type="ARBA" id="ARBA00022630"/>
    </source>
</evidence>
<comment type="cofactor">
    <cofactor evidence="1">
        <name>FAD</name>
        <dbReference type="ChEBI" id="CHEBI:57692"/>
    </cofactor>
</comment>
<evidence type="ECO:0000256" key="3">
    <source>
        <dbReference type="ARBA" id="ARBA00022827"/>
    </source>
</evidence>
<dbReference type="SUPFAM" id="SSF56425">
    <property type="entry name" value="Succinate dehydrogenase/fumarate reductase flavoprotein, catalytic domain"/>
    <property type="match status" value="1"/>
</dbReference>
<dbReference type="InterPro" id="IPR003953">
    <property type="entry name" value="FAD-dep_OxRdtase_2_FAD-bd"/>
</dbReference>
<organism evidence="6">
    <name type="scientific">marine metagenome</name>
    <dbReference type="NCBI Taxonomy" id="408172"/>
    <lineage>
        <taxon>unclassified sequences</taxon>
        <taxon>metagenomes</taxon>
        <taxon>ecological metagenomes</taxon>
    </lineage>
</organism>
<dbReference type="Gene3D" id="3.50.50.60">
    <property type="entry name" value="FAD/NAD(P)-binding domain"/>
    <property type="match status" value="1"/>
</dbReference>
<dbReference type="InterPro" id="IPR027477">
    <property type="entry name" value="Succ_DH/fumarate_Rdtase_cat_sf"/>
</dbReference>
<gene>
    <name evidence="6" type="ORF">METZ01_LOCUS79710</name>
</gene>
<name>A0A381UF56_9ZZZZ</name>
<dbReference type="PANTHER" id="PTHR43400">
    <property type="entry name" value="FUMARATE REDUCTASE"/>
    <property type="match status" value="1"/>
</dbReference>
<evidence type="ECO:0000256" key="4">
    <source>
        <dbReference type="ARBA" id="ARBA00023002"/>
    </source>
</evidence>
<dbReference type="EMBL" id="UINC01006324">
    <property type="protein sequence ID" value="SVA26856.1"/>
    <property type="molecule type" value="Genomic_DNA"/>
</dbReference>
<evidence type="ECO:0000259" key="5">
    <source>
        <dbReference type="Pfam" id="PF00890"/>
    </source>
</evidence>
<dbReference type="SUPFAM" id="SSF51905">
    <property type="entry name" value="FAD/NAD(P)-binding domain"/>
    <property type="match status" value="1"/>
</dbReference>
<protein>
    <recommendedName>
        <fullName evidence="5">FAD-dependent oxidoreductase 2 FAD-binding domain-containing protein</fullName>
    </recommendedName>
</protein>
<dbReference type="Gene3D" id="3.90.700.10">
    <property type="entry name" value="Succinate dehydrogenase/fumarate reductase flavoprotein, catalytic domain"/>
    <property type="match status" value="1"/>
</dbReference>
<keyword evidence="2" id="KW-0285">Flavoprotein</keyword>
<feature type="domain" description="FAD-dependent oxidoreductase 2 FAD-binding" evidence="5">
    <location>
        <begin position="40"/>
        <end position="484"/>
    </location>
</feature>
<keyword evidence="3" id="KW-0274">FAD</keyword>
<accession>A0A381UF56</accession>
<dbReference type="PRINTS" id="PR00368">
    <property type="entry name" value="FADPNR"/>
</dbReference>
<sequence length="513" mass="56202">MFYEKKKLTKRKFLINSGKLLALSSLPLSTRLALGDQHWDLIVVGAGTAGLPTALFASQRGARVLLIEKAGTIGGTLFLSTGQIAGAGTVFQEKKGIQDSPEAHYEDIMRINHHTSDPELARLLVNNAGETINWLAANGYRIKDDHPVTGIGHDHFATARYMEGIQGGISILMVFKPLVEAAIRRGSISLLLNSGVVDLVQARDGSVRGVIVEDEDGRRTQYEGRNTVLASGGCASNPHLFEELHNVPLYVRAAYPYSQGAGLLLGQSAGGYLRGGEKYASLPGGILADDNYPSPLYGHAPLYPPNRQPWEILVNSQGERFVQEDHLSIDHIEHRILKQPGHRHWAIFDQRMLDESPPLIPGWSAAPGWSAERIMSESNQHTMFKSDNDLEILAVKSGLNPRKLKVTVEQYNADLINEREDLFQRIHRPLPIAKPPFYSIRMQGWTLCSFAGIAVNAELEVIKPSGERIKNLYAVGEVIGAGTTSGNAYVNGMLVTPAMTFGRLLGEKILPLS</sequence>
<keyword evidence="4" id="KW-0560">Oxidoreductase</keyword>
<dbReference type="PANTHER" id="PTHR43400:SF7">
    <property type="entry name" value="FAD-DEPENDENT OXIDOREDUCTASE 2 FAD BINDING DOMAIN-CONTAINING PROTEIN"/>
    <property type="match status" value="1"/>
</dbReference>
<dbReference type="AlphaFoldDB" id="A0A381UF56"/>
<reference evidence="6" key="1">
    <citation type="submission" date="2018-05" db="EMBL/GenBank/DDBJ databases">
        <authorList>
            <person name="Lanie J.A."/>
            <person name="Ng W.-L."/>
            <person name="Kazmierczak K.M."/>
            <person name="Andrzejewski T.M."/>
            <person name="Davidsen T.M."/>
            <person name="Wayne K.J."/>
            <person name="Tettelin H."/>
            <person name="Glass J.I."/>
            <person name="Rusch D."/>
            <person name="Podicherti R."/>
            <person name="Tsui H.-C.T."/>
            <person name="Winkler M.E."/>
        </authorList>
    </citation>
    <scope>NUCLEOTIDE SEQUENCE</scope>
</reference>
<evidence type="ECO:0000256" key="1">
    <source>
        <dbReference type="ARBA" id="ARBA00001974"/>
    </source>
</evidence>
<proteinExistence type="predicted"/>
<dbReference type="GO" id="GO:0016491">
    <property type="term" value="F:oxidoreductase activity"/>
    <property type="evidence" value="ECO:0007669"/>
    <property type="project" value="UniProtKB-KW"/>
</dbReference>
<dbReference type="InterPro" id="IPR036188">
    <property type="entry name" value="FAD/NAD-bd_sf"/>
</dbReference>
<evidence type="ECO:0000313" key="6">
    <source>
        <dbReference type="EMBL" id="SVA26856.1"/>
    </source>
</evidence>
<dbReference type="InterPro" id="IPR050315">
    <property type="entry name" value="FAD-oxidoreductase_2"/>
</dbReference>